<dbReference type="AlphaFoldDB" id="A0A6S7II05"/>
<dbReference type="Proteomes" id="UP001152795">
    <property type="component" value="Unassembled WGS sequence"/>
</dbReference>
<keyword evidence="3" id="KW-1015">Disulfide bond</keyword>
<keyword evidence="4" id="KW-0393">Immunoglobulin domain</keyword>
<evidence type="ECO:0000256" key="3">
    <source>
        <dbReference type="ARBA" id="ARBA00023157"/>
    </source>
</evidence>
<dbReference type="InterPro" id="IPR051170">
    <property type="entry name" value="Neural/epithelial_adhesion"/>
</dbReference>
<dbReference type="Gene3D" id="2.60.40.10">
    <property type="entry name" value="Immunoglobulins"/>
    <property type="match status" value="3"/>
</dbReference>
<dbReference type="OrthoDB" id="6088938at2759"/>
<dbReference type="InterPro" id="IPR013783">
    <property type="entry name" value="Ig-like_fold"/>
</dbReference>
<dbReference type="InterPro" id="IPR003599">
    <property type="entry name" value="Ig_sub"/>
</dbReference>
<dbReference type="InterPro" id="IPR003598">
    <property type="entry name" value="Ig_sub2"/>
</dbReference>
<dbReference type="InterPro" id="IPR013098">
    <property type="entry name" value="Ig_I-set"/>
</dbReference>
<keyword evidence="2" id="KW-0677">Repeat</keyword>
<proteinExistence type="predicted"/>
<comment type="caution">
    <text evidence="5">The sequence shown here is derived from an EMBL/GenBank/DDBJ whole genome shotgun (WGS) entry which is preliminary data.</text>
</comment>
<evidence type="ECO:0000256" key="2">
    <source>
        <dbReference type="ARBA" id="ARBA00022737"/>
    </source>
</evidence>
<dbReference type="PANTHER" id="PTHR12231">
    <property type="entry name" value="CTX-RELATED TYPE I TRANSMEMBRANE PROTEIN"/>
    <property type="match status" value="1"/>
</dbReference>
<evidence type="ECO:0000256" key="4">
    <source>
        <dbReference type="ARBA" id="ARBA00023319"/>
    </source>
</evidence>
<dbReference type="SMART" id="SM00409">
    <property type="entry name" value="IG"/>
    <property type="match status" value="3"/>
</dbReference>
<evidence type="ECO:0000256" key="1">
    <source>
        <dbReference type="ARBA" id="ARBA00022729"/>
    </source>
</evidence>
<protein>
    <submittedName>
        <fullName evidence="5">Fasciclin-2 isoform X1</fullName>
    </submittedName>
</protein>
<name>A0A6S7II05_PARCT</name>
<accession>A0A6S7II05</accession>
<dbReference type="PROSITE" id="PS50835">
    <property type="entry name" value="IG_LIKE"/>
    <property type="match status" value="1"/>
</dbReference>
<dbReference type="InterPro" id="IPR036179">
    <property type="entry name" value="Ig-like_dom_sf"/>
</dbReference>
<dbReference type="Pfam" id="PF07679">
    <property type="entry name" value="I-set"/>
    <property type="match status" value="1"/>
</dbReference>
<dbReference type="EMBL" id="CACRXK020009484">
    <property type="protein sequence ID" value="CAB4017307.1"/>
    <property type="molecule type" value="Genomic_DNA"/>
</dbReference>
<reference evidence="5" key="1">
    <citation type="submission" date="2020-04" db="EMBL/GenBank/DDBJ databases">
        <authorList>
            <person name="Alioto T."/>
            <person name="Alioto T."/>
            <person name="Gomez Garrido J."/>
        </authorList>
    </citation>
    <scope>NUCLEOTIDE SEQUENCE</scope>
    <source>
        <strain evidence="5">A484AB</strain>
    </source>
</reference>
<evidence type="ECO:0000313" key="6">
    <source>
        <dbReference type="Proteomes" id="UP001152795"/>
    </source>
</evidence>
<keyword evidence="6" id="KW-1185">Reference proteome</keyword>
<keyword evidence="1" id="KW-0732">Signal</keyword>
<dbReference type="SUPFAM" id="SSF48726">
    <property type="entry name" value="Immunoglobulin"/>
    <property type="match status" value="3"/>
</dbReference>
<dbReference type="Pfam" id="PF13895">
    <property type="entry name" value="Ig_2"/>
    <property type="match status" value="1"/>
</dbReference>
<dbReference type="PANTHER" id="PTHR12231:SF253">
    <property type="entry name" value="DPR-INTERACTING PROTEIN ETA, ISOFORM B-RELATED"/>
    <property type="match status" value="1"/>
</dbReference>
<gene>
    <name evidence="5" type="ORF">PACLA_8A029468</name>
</gene>
<organism evidence="5 6">
    <name type="scientific">Paramuricea clavata</name>
    <name type="common">Red gorgonian</name>
    <name type="synonym">Violescent sea-whip</name>
    <dbReference type="NCBI Taxonomy" id="317549"/>
    <lineage>
        <taxon>Eukaryota</taxon>
        <taxon>Metazoa</taxon>
        <taxon>Cnidaria</taxon>
        <taxon>Anthozoa</taxon>
        <taxon>Octocorallia</taxon>
        <taxon>Malacalcyonacea</taxon>
        <taxon>Plexauridae</taxon>
        <taxon>Paramuricea</taxon>
    </lineage>
</organism>
<sequence length="322" mass="35634">MLSALRYSSDPAGLTGESSMLAFFDDGQFQVADETDTGRRIVVDNSSRIILNNVTVEDSGFYQCRIDYRSGKEVEKNVHLRIGVAPTIEPFSDMEVLEETSFKVVCHTQGLPSPNVNWVHTSAGLVSTSRILVVKSIEVSQNGAYRCNATNHMGTAEQSLQIKVFRKPSVREFYHVGTLNGVVWQCEDVKLICEMAPNHSLRVRNYRLYQNDRLITEQRDSGVFSISRVALNRDGIYACVPETRLGLGRNKTLRLRVKAAPKLCNDISTSSFNFSSNTSSTAKPVSLAQPKEAGRSGFAKGNAGLNASFILILSWLFLSLIV</sequence>
<dbReference type="InterPro" id="IPR007110">
    <property type="entry name" value="Ig-like_dom"/>
</dbReference>
<dbReference type="SMART" id="SM00408">
    <property type="entry name" value="IGc2"/>
    <property type="match status" value="2"/>
</dbReference>
<evidence type="ECO:0000313" key="5">
    <source>
        <dbReference type="EMBL" id="CAB4017307.1"/>
    </source>
</evidence>